<protein>
    <submittedName>
        <fullName evidence="1">Uncharacterized protein</fullName>
    </submittedName>
</protein>
<dbReference type="Proteomes" id="UP000309618">
    <property type="component" value="Unassembled WGS sequence"/>
</dbReference>
<name>A0A4S5CGX2_AERVE</name>
<dbReference type="EMBL" id="SSUX01000008">
    <property type="protein sequence ID" value="THJ45087.1"/>
    <property type="molecule type" value="Genomic_DNA"/>
</dbReference>
<accession>A0A4S5CGX2</accession>
<reference evidence="1 2" key="1">
    <citation type="submission" date="2019-04" db="EMBL/GenBank/DDBJ databases">
        <title>Comparative genomics of Aeromonas veronii strains pathogenic to fish.</title>
        <authorList>
            <person name="Cascarano M.C."/>
            <person name="Smyrli M."/>
            <person name="Katharios P."/>
        </authorList>
    </citation>
    <scope>NUCLEOTIDE SEQUENCE [LARGE SCALE GENOMIC DNA]</scope>
    <source>
        <strain evidence="1 2">XU1</strain>
    </source>
</reference>
<sequence>MYPYFAYDPENGFKNFKTQEEAIAFANAAIDNYREDSADGWDELVEQVCWGDIKQMAKVKEPQPVAQECGCDYALSDLTPAVAVLEE</sequence>
<dbReference type="AlphaFoldDB" id="A0A4S5CGX2"/>
<dbReference type="RefSeq" id="WP_136501910.1">
    <property type="nucleotide sequence ID" value="NZ_SSUX01000008.1"/>
</dbReference>
<organism evidence="1 2">
    <name type="scientific">Aeromonas veronii</name>
    <dbReference type="NCBI Taxonomy" id="654"/>
    <lineage>
        <taxon>Bacteria</taxon>
        <taxon>Pseudomonadati</taxon>
        <taxon>Pseudomonadota</taxon>
        <taxon>Gammaproteobacteria</taxon>
        <taxon>Aeromonadales</taxon>
        <taxon>Aeromonadaceae</taxon>
        <taxon>Aeromonas</taxon>
    </lineage>
</organism>
<evidence type="ECO:0000313" key="1">
    <source>
        <dbReference type="EMBL" id="THJ45087.1"/>
    </source>
</evidence>
<evidence type="ECO:0000313" key="2">
    <source>
        <dbReference type="Proteomes" id="UP000309618"/>
    </source>
</evidence>
<proteinExistence type="predicted"/>
<gene>
    <name evidence="1" type="ORF">E8Q35_12970</name>
</gene>
<comment type="caution">
    <text evidence="1">The sequence shown here is derived from an EMBL/GenBank/DDBJ whole genome shotgun (WGS) entry which is preliminary data.</text>
</comment>